<evidence type="ECO:0000313" key="2">
    <source>
        <dbReference type="EMBL" id="QDT09896.1"/>
    </source>
</evidence>
<dbReference type="Proteomes" id="UP000319817">
    <property type="component" value="Chromosome"/>
</dbReference>
<dbReference type="SUPFAM" id="SSF54523">
    <property type="entry name" value="Pili subunits"/>
    <property type="match status" value="1"/>
</dbReference>
<dbReference type="AlphaFoldDB" id="A0A517NS32"/>
<reference evidence="2 3" key="1">
    <citation type="submission" date="2019-02" db="EMBL/GenBank/DDBJ databases">
        <title>Deep-cultivation of Planctomycetes and their phenomic and genomic characterization uncovers novel biology.</title>
        <authorList>
            <person name="Wiegand S."/>
            <person name="Jogler M."/>
            <person name="Boedeker C."/>
            <person name="Pinto D."/>
            <person name="Vollmers J."/>
            <person name="Rivas-Marin E."/>
            <person name="Kohn T."/>
            <person name="Peeters S.H."/>
            <person name="Heuer A."/>
            <person name="Rast P."/>
            <person name="Oberbeckmann S."/>
            <person name="Bunk B."/>
            <person name="Jeske O."/>
            <person name="Meyerdierks A."/>
            <person name="Storesund J.E."/>
            <person name="Kallscheuer N."/>
            <person name="Luecker S."/>
            <person name="Lage O.M."/>
            <person name="Pohl T."/>
            <person name="Merkel B.J."/>
            <person name="Hornburger P."/>
            <person name="Mueller R.-W."/>
            <person name="Bruemmer F."/>
            <person name="Labrenz M."/>
            <person name="Spormann A.M."/>
            <person name="Op den Camp H."/>
            <person name="Overmann J."/>
            <person name="Amann R."/>
            <person name="Jetten M.S.M."/>
            <person name="Mascher T."/>
            <person name="Medema M.H."/>
            <person name="Devos D.P."/>
            <person name="Kaster A.-K."/>
            <person name="Ovreas L."/>
            <person name="Rohde M."/>
            <person name="Galperin M.Y."/>
            <person name="Jogler C."/>
        </authorList>
    </citation>
    <scope>NUCLEOTIDE SEQUENCE [LARGE SCALE GENOMIC DNA]</scope>
    <source>
        <strain evidence="2 3">K23_9</strain>
    </source>
</reference>
<feature type="domain" description="DUF1559" evidence="1">
    <location>
        <begin position="35"/>
        <end position="383"/>
    </location>
</feature>
<protein>
    <recommendedName>
        <fullName evidence="1">DUF1559 domain-containing protein</fullName>
    </recommendedName>
</protein>
<dbReference type="Pfam" id="PF07596">
    <property type="entry name" value="SBP_bac_10"/>
    <property type="match status" value="1"/>
</dbReference>
<dbReference type="PANTHER" id="PTHR30093">
    <property type="entry name" value="GENERAL SECRETION PATHWAY PROTEIN G"/>
    <property type="match status" value="1"/>
</dbReference>
<dbReference type="NCBIfam" id="TIGR02532">
    <property type="entry name" value="IV_pilin_GFxxxE"/>
    <property type="match status" value="1"/>
</dbReference>
<dbReference type="PANTHER" id="PTHR30093:SF2">
    <property type="entry name" value="TYPE II SECRETION SYSTEM PROTEIN H"/>
    <property type="match status" value="1"/>
</dbReference>
<dbReference type="InterPro" id="IPR011453">
    <property type="entry name" value="DUF1559"/>
</dbReference>
<sequence length="425" mass="45598">MRIKRLLRRAFTMVELLAVVAIIGVLVGLLLPAVQAAREGARRHSCANNLMQIGIATHAYHASFKQFPTQLSGTDGSTVAGRDNDRRLSVFVAILPFMGQQVVADDIATAQAKSGGDEMGMMGMFGEYFDEDTQQWVTTDGDEEGAKAGEPKDYLAGGPEPFCRDYGPWQIEIPSYRCPSDPGVGLPSMGRSNYAACMGDGLVAINTGPMKSVQGTFVIDKQRQLQCDAAMRGVFVPRQVTSLRDVRDGAANTLLYAEAATDLGDRDLRTAAAIGPGQAILRDSPRWYTGNDLVDVERPEFWRVGTKTILAAVTDGGRGFRWADGMPLFTGFNTILPPNGALVLSANRDDSSGLFSSSSRHQSGVTACFVDNSIRFISDSIDAGDQSAATPYSGSPTENTRSPFGIWGAMGTRASSELVQFGDLP</sequence>
<dbReference type="InterPro" id="IPR045584">
    <property type="entry name" value="Pilin-like"/>
</dbReference>
<evidence type="ECO:0000313" key="3">
    <source>
        <dbReference type="Proteomes" id="UP000319817"/>
    </source>
</evidence>
<proteinExistence type="predicted"/>
<name>A0A517NS32_9BACT</name>
<accession>A0A517NS32</accession>
<evidence type="ECO:0000259" key="1">
    <source>
        <dbReference type="Pfam" id="PF07596"/>
    </source>
</evidence>
<dbReference type="Gene3D" id="3.30.700.10">
    <property type="entry name" value="Glycoprotein, Type 4 Pilin"/>
    <property type="match status" value="1"/>
</dbReference>
<organism evidence="2 3">
    <name type="scientific">Stieleria marina</name>
    <dbReference type="NCBI Taxonomy" id="1930275"/>
    <lineage>
        <taxon>Bacteria</taxon>
        <taxon>Pseudomonadati</taxon>
        <taxon>Planctomycetota</taxon>
        <taxon>Planctomycetia</taxon>
        <taxon>Pirellulales</taxon>
        <taxon>Pirellulaceae</taxon>
        <taxon>Stieleria</taxon>
    </lineage>
</organism>
<keyword evidence="3" id="KW-1185">Reference proteome</keyword>
<gene>
    <name evidence="2" type="ORF">K239x_18490</name>
</gene>
<dbReference type="InterPro" id="IPR012902">
    <property type="entry name" value="N_methyl_site"/>
</dbReference>
<dbReference type="EMBL" id="CP036526">
    <property type="protein sequence ID" value="QDT09896.1"/>
    <property type="molecule type" value="Genomic_DNA"/>
</dbReference>